<keyword evidence="3" id="KW-1185">Reference proteome</keyword>
<organism evidence="2 3">
    <name type="scientific">Micromonospora taraxaci</name>
    <dbReference type="NCBI Taxonomy" id="1316803"/>
    <lineage>
        <taxon>Bacteria</taxon>
        <taxon>Bacillati</taxon>
        <taxon>Actinomycetota</taxon>
        <taxon>Actinomycetes</taxon>
        <taxon>Micromonosporales</taxon>
        <taxon>Micromonosporaceae</taxon>
        <taxon>Micromonospora</taxon>
    </lineage>
</organism>
<dbReference type="EMBL" id="VIWZ01000001">
    <property type="protein sequence ID" value="TWG17560.1"/>
    <property type="molecule type" value="Genomic_DNA"/>
</dbReference>
<gene>
    <name evidence="2" type="ORF">FHU34_112902</name>
</gene>
<comment type="caution">
    <text evidence="2">The sequence shown here is derived from an EMBL/GenBank/DDBJ whole genome shotgun (WGS) entry which is preliminary data.</text>
</comment>
<evidence type="ECO:0000313" key="2">
    <source>
        <dbReference type="EMBL" id="TWG17560.1"/>
    </source>
</evidence>
<proteinExistence type="predicted"/>
<sequence length="127" mass="13957">MDVRLKWPALSVYSLVSMAYRNYTADGSYWTVRKQGSVYWVARMRRVNGSYEWLDTWGGYERAGAAAGAAAQLAYNQAREDVLKELVGNLHTALDRAGLGALPTPAPVKPPARSELPAAVDLDDPED</sequence>
<accession>A0A561W0Z6</accession>
<reference evidence="2 3" key="1">
    <citation type="submission" date="2019-06" db="EMBL/GenBank/DDBJ databases">
        <title>Sequencing the genomes of 1000 actinobacteria strains.</title>
        <authorList>
            <person name="Klenk H.-P."/>
        </authorList>
    </citation>
    <scope>NUCLEOTIDE SEQUENCE [LARGE SCALE GENOMIC DNA]</scope>
    <source>
        <strain evidence="2 3">DSM 45885</strain>
    </source>
</reference>
<name>A0A561W0Z6_9ACTN</name>
<dbReference type="AlphaFoldDB" id="A0A561W0Z6"/>
<evidence type="ECO:0000313" key="3">
    <source>
        <dbReference type="Proteomes" id="UP000317685"/>
    </source>
</evidence>
<evidence type="ECO:0000256" key="1">
    <source>
        <dbReference type="SAM" id="MobiDB-lite"/>
    </source>
</evidence>
<protein>
    <submittedName>
        <fullName evidence="2">Uncharacterized protein</fullName>
    </submittedName>
</protein>
<dbReference type="Proteomes" id="UP000317685">
    <property type="component" value="Unassembled WGS sequence"/>
</dbReference>
<feature type="region of interest" description="Disordered" evidence="1">
    <location>
        <begin position="98"/>
        <end position="127"/>
    </location>
</feature>